<dbReference type="Gene3D" id="1.10.357.10">
    <property type="entry name" value="Tetracycline Repressor, domain 2"/>
    <property type="match status" value="1"/>
</dbReference>
<dbReference type="Gene3D" id="1.10.10.60">
    <property type="entry name" value="Homeodomain-like"/>
    <property type="match status" value="1"/>
</dbReference>
<dbReference type="Pfam" id="PF00440">
    <property type="entry name" value="TetR_N"/>
    <property type="match status" value="1"/>
</dbReference>
<feature type="DNA-binding region" description="H-T-H motif" evidence="2">
    <location>
        <begin position="50"/>
        <end position="69"/>
    </location>
</feature>
<feature type="region of interest" description="Disordered" evidence="3">
    <location>
        <begin position="1"/>
        <end position="25"/>
    </location>
</feature>
<accession>A0A446CBS4</accession>
<organism evidence="5 6">
    <name type="scientific">Achromobacter veterisilvae</name>
    <dbReference type="NCBI Taxonomy" id="2069367"/>
    <lineage>
        <taxon>Bacteria</taxon>
        <taxon>Pseudomonadati</taxon>
        <taxon>Pseudomonadota</taxon>
        <taxon>Betaproteobacteria</taxon>
        <taxon>Burkholderiales</taxon>
        <taxon>Alcaligenaceae</taxon>
        <taxon>Achromobacter</taxon>
    </lineage>
</organism>
<gene>
    <name evidence="5" type="primary">fadR_1</name>
    <name evidence="5" type="ORF">AVE30378_01465</name>
</gene>
<proteinExistence type="predicted"/>
<dbReference type="PANTHER" id="PTHR30055">
    <property type="entry name" value="HTH-TYPE TRANSCRIPTIONAL REGULATOR RUTR"/>
    <property type="match status" value="1"/>
</dbReference>
<dbReference type="InterPro" id="IPR009057">
    <property type="entry name" value="Homeodomain-like_sf"/>
</dbReference>
<dbReference type="GO" id="GO:0000976">
    <property type="term" value="F:transcription cis-regulatory region binding"/>
    <property type="evidence" value="ECO:0007669"/>
    <property type="project" value="TreeGrafter"/>
</dbReference>
<dbReference type="SUPFAM" id="SSF46689">
    <property type="entry name" value="Homeodomain-like"/>
    <property type="match status" value="1"/>
</dbReference>
<evidence type="ECO:0000313" key="5">
    <source>
        <dbReference type="EMBL" id="SSW65304.1"/>
    </source>
</evidence>
<dbReference type="EMBL" id="UFQC01000006">
    <property type="protein sequence ID" value="SSW65304.1"/>
    <property type="molecule type" value="Genomic_DNA"/>
</dbReference>
<protein>
    <submittedName>
        <fullName evidence="5">Fatty acid metabolism regulator protein</fullName>
    </submittedName>
</protein>
<feature type="compositionally biased region" description="Low complexity" evidence="3">
    <location>
        <begin position="1"/>
        <end position="14"/>
    </location>
</feature>
<dbReference type="AlphaFoldDB" id="A0A446CBS4"/>
<dbReference type="InterPro" id="IPR001647">
    <property type="entry name" value="HTH_TetR"/>
</dbReference>
<feature type="domain" description="HTH tetR-type" evidence="4">
    <location>
        <begin position="27"/>
        <end position="87"/>
    </location>
</feature>
<evidence type="ECO:0000256" key="1">
    <source>
        <dbReference type="ARBA" id="ARBA00023125"/>
    </source>
</evidence>
<dbReference type="RefSeq" id="WP_165360113.1">
    <property type="nucleotide sequence ID" value="NZ_UFQC01000006.1"/>
</dbReference>
<dbReference type="Proteomes" id="UP000289465">
    <property type="component" value="Unassembled WGS sequence"/>
</dbReference>
<dbReference type="InterPro" id="IPR050109">
    <property type="entry name" value="HTH-type_TetR-like_transc_reg"/>
</dbReference>
<dbReference type="InterPro" id="IPR041490">
    <property type="entry name" value="KstR2_TetR_C"/>
</dbReference>
<keyword evidence="1 2" id="KW-0238">DNA-binding</keyword>
<name>A0A446CBS4_9BURK</name>
<dbReference type="PANTHER" id="PTHR30055:SF226">
    <property type="entry name" value="HTH-TYPE TRANSCRIPTIONAL REGULATOR PKSA"/>
    <property type="match status" value="1"/>
</dbReference>
<dbReference type="SUPFAM" id="SSF48498">
    <property type="entry name" value="Tetracyclin repressor-like, C-terminal domain"/>
    <property type="match status" value="1"/>
</dbReference>
<sequence length="242" mass="26660">MKTSSSTAADTKTTGNHAPAPLSEKRQKRAGEILAAARQVFIEKGFQKAAVSEIAHRAGIAEGLIFRYFPTKRDLLHEVLSEMYEPLIRDVEEGFSRLQGLRARLRFIIWRHVRVYAETPGLARLVLHEVRTGPDYAGSGLHALQVRYTQFAQLALMDAVKDGELAAGVDTEAARAMLYGGLEHLMWPVLFGNQSVNVDAVTESYTNLMLHGLQATTPETGVEARLSRLESLFAAAERGKTA</sequence>
<evidence type="ECO:0000313" key="6">
    <source>
        <dbReference type="Proteomes" id="UP000289465"/>
    </source>
</evidence>
<reference evidence="5 6" key="1">
    <citation type="submission" date="2018-07" db="EMBL/GenBank/DDBJ databases">
        <authorList>
            <person name="Peeters C."/>
        </authorList>
    </citation>
    <scope>NUCLEOTIDE SEQUENCE [LARGE SCALE GENOMIC DNA]</scope>
    <source>
        <strain evidence="5 6">LMG 30378</strain>
    </source>
</reference>
<evidence type="ECO:0000256" key="2">
    <source>
        <dbReference type="PROSITE-ProRule" id="PRU00335"/>
    </source>
</evidence>
<dbReference type="Pfam" id="PF17932">
    <property type="entry name" value="TetR_C_24"/>
    <property type="match status" value="1"/>
</dbReference>
<evidence type="ECO:0000259" key="4">
    <source>
        <dbReference type="PROSITE" id="PS50977"/>
    </source>
</evidence>
<dbReference type="PROSITE" id="PS50977">
    <property type="entry name" value="HTH_TETR_2"/>
    <property type="match status" value="1"/>
</dbReference>
<dbReference type="PRINTS" id="PR00455">
    <property type="entry name" value="HTHTETR"/>
</dbReference>
<dbReference type="GO" id="GO:0003700">
    <property type="term" value="F:DNA-binding transcription factor activity"/>
    <property type="evidence" value="ECO:0007669"/>
    <property type="project" value="TreeGrafter"/>
</dbReference>
<dbReference type="InterPro" id="IPR036271">
    <property type="entry name" value="Tet_transcr_reg_TetR-rel_C_sf"/>
</dbReference>
<evidence type="ECO:0000256" key="3">
    <source>
        <dbReference type="SAM" id="MobiDB-lite"/>
    </source>
</evidence>